<feature type="compositionally biased region" description="Low complexity" evidence="1">
    <location>
        <begin position="272"/>
        <end position="289"/>
    </location>
</feature>
<feature type="compositionally biased region" description="Polar residues" evidence="1">
    <location>
        <begin position="58"/>
        <end position="70"/>
    </location>
</feature>
<dbReference type="Proteomes" id="UP001140091">
    <property type="component" value="Unassembled WGS sequence"/>
</dbReference>
<feature type="region of interest" description="Disordered" evidence="1">
    <location>
        <begin position="1"/>
        <end position="79"/>
    </location>
</feature>
<evidence type="ECO:0000313" key="2">
    <source>
        <dbReference type="EMBL" id="KAJ2922045.1"/>
    </source>
</evidence>
<dbReference type="OrthoDB" id="3062477at2759"/>
<name>A0A9W8J011_9AGAR</name>
<dbReference type="EMBL" id="JANBPK010001520">
    <property type="protein sequence ID" value="KAJ2922045.1"/>
    <property type="molecule type" value="Genomic_DNA"/>
</dbReference>
<keyword evidence="3" id="KW-1185">Reference proteome</keyword>
<organism evidence="2 3">
    <name type="scientific">Candolleomyces eurysporus</name>
    <dbReference type="NCBI Taxonomy" id="2828524"/>
    <lineage>
        <taxon>Eukaryota</taxon>
        <taxon>Fungi</taxon>
        <taxon>Dikarya</taxon>
        <taxon>Basidiomycota</taxon>
        <taxon>Agaricomycotina</taxon>
        <taxon>Agaricomycetes</taxon>
        <taxon>Agaricomycetidae</taxon>
        <taxon>Agaricales</taxon>
        <taxon>Agaricineae</taxon>
        <taxon>Psathyrellaceae</taxon>
        <taxon>Candolleomyces</taxon>
    </lineage>
</organism>
<feature type="compositionally biased region" description="Low complexity" evidence="1">
    <location>
        <begin position="22"/>
        <end position="31"/>
    </location>
</feature>
<feature type="region of interest" description="Disordered" evidence="1">
    <location>
        <begin position="266"/>
        <end position="308"/>
    </location>
</feature>
<protein>
    <submittedName>
        <fullName evidence="2">Uncharacterized protein</fullName>
    </submittedName>
</protein>
<evidence type="ECO:0000256" key="1">
    <source>
        <dbReference type="SAM" id="MobiDB-lite"/>
    </source>
</evidence>
<gene>
    <name evidence="2" type="ORF">H1R20_g15049</name>
</gene>
<sequence>MEGMLTIGSDDDTPPKPPKPITKPTKSAKPATKSRSKPPRSVKPATNIVDGEDVKMEGTSTTGLDNSQKKPGQHHPDIYNNLSREQCNFIHEEAQKDMQAFLSFNLPLSNNTRNWIRQGQPVLAIAACYSLKLAALVFILSNGWTVCPYHCIHKEAKAKDADSQRERLMMWVDAINGEISDLQGDGDGKKARAGSGASSSKCALEYVEVPDVQVGSEGGSGEGTVPNDDIVDEYKIDIGGGRKGVLSNPDIVGEYEVDKGKGRAAAMEDLLNDSNYNGSDSDSDGGANDPLQSPSSLKRFSQLDLDLD</sequence>
<evidence type="ECO:0000313" key="3">
    <source>
        <dbReference type="Proteomes" id="UP001140091"/>
    </source>
</evidence>
<accession>A0A9W8J011</accession>
<feature type="non-terminal residue" evidence="2">
    <location>
        <position position="308"/>
    </location>
</feature>
<dbReference type="AlphaFoldDB" id="A0A9W8J011"/>
<comment type="caution">
    <text evidence="2">The sequence shown here is derived from an EMBL/GenBank/DDBJ whole genome shotgun (WGS) entry which is preliminary data.</text>
</comment>
<proteinExistence type="predicted"/>
<feature type="compositionally biased region" description="Polar residues" evidence="1">
    <location>
        <begin position="290"/>
        <end position="299"/>
    </location>
</feature>
<reference evidence="2" key="1">
    <citation type="submission" date="2022-06" db="EMBL/GenBank/DDBJ databases">
        <title>Genome Sequence of Candolleomyces eurysporus.</title>
        <authorList>
            <person name="Buettner E."/>
        </authorList>
    </citation>
    <scope>NUCLEOTIDE SEQUENCE</scope>
    <source>
        <strain evidence="2">VTCC 930004</strain>
    </source>
</reference>